<dbReference type="EMBL" id="UOFH01000223">
    <property type="protein sequence ID" value="VAW62672.1"/>
    <property type="molecule type" value="Genomic_DNA"/>
</dbReference>
<dbReference type="InterPro" id="IPR011978">
    <property type="entry name" value="YgfB-like"/>
</dbReference>
<accession>A0A3B0XGY6</accession>
<dbReference type="SUPFAM" id="SSF101327">
    <property type="entry name" value="YgfB-like"/>
    <property type="match status" value="1"/>
</dbReference>
<comment type="similarity">
    <text evidence="1">Belongs to the UPF0149 family.</text>
</comment>
<proteinExistence type="inferred from homology"/>
<protein>
    <submittedName>
        <fullName evidence="2">FIG001590: Putative conserved exported protein</fullName>
    </submittedName>
</protein>
<evidence type="ECO:0000256" key="1">
    <source>
        <dbReference type="ARBA" id="ARBA00038308"/>
    </source>
</evidence>
<dbReference type="InterPro" id="IPR036255">
    <property type="entry name" value="YgfB-like_sf"/>
</dbReference>
<dbReference type="GO" id="GO:0005829">
    <property type="term" value="C:cytosol"/>
    <property type="evidence" value="ECO:0007669"/>
    <property type="project" value="TreeGrafter"/>
</dbReference>
<sequence>MISRPDYNSLTDALAKADADLIASESHGALCGMLCAAGKIELSAWLEQIFEAFDVNDMRVKEASQLLVGLYNDTQTQLNDSDAEFQLLLPSDDASLAQRTEALATWCQGFTFGLAAGGLKKDRVLPDDTAELIRDMVEIARAGHDLGDDSDTDEDAYMQVFEYVRMGVLLINEELQPSHAPPQTLQ</sequence>
<dbReference type="PANTHER" id="PTHR37528:SF1">
    <property type="entry name" value="UPF0149 PROTEIN YGFB"/>
    <property type="match status" value="1"/>
</dbReference>
<dbReference type="Gene3D" id="1.20.120.740">
    <property type="entry name" value="YgfB uncharacterised protein family UPF0149, PF03695"/>
    <property type="match status" value="1"/>
</dbReference>
<dbReference type="NCBIfam" id="TIGR02292">
    <property type="entry name" value="ygfB_yecA"/>
    <property type="match status" value="1"/>
</dbReference>
<reference evidence="2" key="1">
    <citation type="submission" date="2018-06" db="EMBL/GenBank/DDBJ databases">
        <authorList>
            <person name="Zhirakovskaya E."/>
        </authorList>
    </citation>
    <scope>NUCLEOTIDE SEQUENCE</scope>
</reference>
<gene>
    <name evidence="2" type="ORF">MNBD_GAMMA08-1016</name>
</gene>
<dbReference type="AlphaFoldDB" id="A0A3B0XGY6"/>
<name>A0A3B0XGY6_9ZZZZ</name>
<organism evidence="2">
    <name type="scientific">hydrothermal vent metagenome</name>
    <dbReference type="NCBI Taxonomy" id="652676"/>
    <lineage>
        <taxon>unclassified sequences</taxon>
        <taxon>metagenomes</taxon>
        <taxon>ecological metagenomes</taxon>
    </lineage>
</organism>
<evidence type="ECO:0000313" key="2">
    <source>
        <dbReference type="EMBL" id="VAW62672.1"/>
    </source>
</evidence>
<dbReference type="Pfam" id="PF03695">
    <property type="entry name" value="UPF0149"/>
    <property type="match status" value="1"/>
</dbReference>
<dbReference type="PANTHER" id="PTHR37528">
    <property type="entry name" value="UPF0149 PROTEIN YGFB"/>
    <property type="match status" value="1"/>
</dbReference>